<reference evidence="4 5" key="1">
    <citation type="submission" date="2024-02" db="EMBL/GenBank/DDBJ databases">
        <title>Bacteria isolated from the canopy kelp, Nereocystis luetkeana.</title>
        <authorList>
            <person name="Pfister C.A."/>
            <person name="Younker I.T."/>
            <person name="Light S.H."/>
        </authorList>
    </citation>
    <scope>NUCLEOTIDE SEQUENCE [LARGE SCALE GENOMIC DNA]</scope>
    <source>
        <strain evidence="4 5">TI.1.03</strain>
    </source>
</reference>
<dbReference type="PANTHER" id="PTHR43653">
    <property type="entry name" value="CYTOCHROME C ASSEMBLY PROTEIN-RELATED"/>
    <property type="match status" value="1"/>
</dbReference>
<protein>
    <submittedName>
        <fullName evidence="4">Cytochrome c biogenesis protein CcsA</fullName>
    </submittedName>
</protein>
<evidence type="ECO:0000313" key="5">
    <source>
        <dbReference type="Proteomes" id="UP001371391"/>
    </source>
</evidence>
<comment type="similarity">
    <text evidence="1">Belongs to the CcmF/CycK/Ccl1/NrfE/CcsA family.</text>
</comment>
<dbReference type="InterPro" id="IPR002541">
    <property type="entry name" value="Cyt_c_assembly"/>
</dbReference>
<evidence type="ECO:0000313" key="4">
    <source>
        <dbReference type="EMBL" id="MEL0657458.1"/>
    </source>
</evidence>
<gene>
    <name evidence="4" type="primary">ccsA</name>
    <name evidence="4" type="ORF">V6257_21005</name>
</gene>
<dbReference type="EMBL" id="JBAKAW010000282">
    <property type="protein sequence ID" value="MEL0657458.1"/>
    <property type="molecule type" value="Genomic_DNA"/>
</dbReference>
<sequence length="71" mass="7976">AWGFLCLGLTIGSWWAVSELGWGGWWVWDRVENAALMPWLVATALLHSLSVTEKRVIFKSWTVLLAIAAFS</sequence>
<feature type="non-terminal residue" evidence="4">
    <location>
        <position position="1"/>
    </location>
</feature>
<keyword evidence="2" id="KW-0201">Cytochrome c-type biogenesis</keyword>
<evidence type="ECO:0000256" key="2">
    <source>
        <dbReference type="ARBA" id="ARBA00022748"/>
    </source>
</evidence>
<feature type="domain" description="Cytochrome c assembly protein" evidence="3">
    <location>
        <begin position="2"/>
        <end position="70"/>
    </location>
</feature>
<evidence type="ECO:0000256" key="1">
    <source>
        <dbReference type="ARBA" id="ARBA00009186"/>
    </source>
</evidence>
<dbReference type="PANTHER" id="PTHR43653:SF1">
    <property type="entry name" value="CYTOCHROME C-TYPE BIOGENESIS PROTEIN CCMF"/>
    <property type="match status" value="1"/>
</dbReference>
<proteinExistence type="inferred from homology"/>
<dbReference type="Pfam" id="PF01578">
    <property type="entry name" value="Cytochrom_C_asm"/>
    <property type="match status" value="1"/>
</dbReference>
<evidence type="ECO:0000259" key="3">
    <source>
        <dbReference type="Pfam" id="PF01578"/>
    </source>
</evidence>
<dbReference type="PRINTS" id="PR01410">
    <property type="entry name" value="CCBIOGENESIS"/>
</dbReference>
<comment type="caution">
    <text evidence="4">The sequence shown here is derived from an EMBL/GenBank/DDBJ whole genome shotgun (WGS) entry which is preliminary data.</text>
</comment>
<organism evidence="4 5">
    <name type="scientific">Pseudoalteromonas issachenkonii</name>
    <dbReference type="NCBI Taxonomy" id="152297"/>
    <lineage>
        <taxon>Bacteria</taxon>
        <taxon>Pseudomonadati</taxon>
        <taxon>Pseudomonadota</taxon>
        <taxon>Gammaproteobacteria</taxon>
        <taxon>Alteromonadales</taxon>
        <taxon>Pseudoalteromonadaceae</taxon>
        <taxon>Pseudoalteromonas</taxon>
    </lineage>
</organism>
<keyword evidence="5" id="KW-1185">Reference proteome</keyword>
<feature type="non-terminal residue" evidence="4">
    <location>
        <position position="71"/>
    </location>
</feature>
<name>A0ABU9H6S1_9GAMM</name>
<dbReference type="RefSeq" id="WP_341604171.1">
    <property type="nucleotide sequence ID" value="NZ_JBAKAW010000282.1"/>
</dbReference>
<dbReference type="Proteomes" id="UP001371391">
    <property type="component" value="Unassembled WGS sequence"/>
</dbReference>
<dbReference type="InterPro" id="IPR003567">
    <property type="entry name" value="Cyt_c_biogenesis"/>
</dbReference>
<accession>A0ABU9H6S1</accession>